<evidence type="ECO:0000256" key="8">
    <source>
        <dbReference type="RuleBase" id="RU003993"/>
    </source>
</evidence>
<dbReference type="AlphaFoldDB" id="A0A2D2D1B6"/>
<gene>
    <name evidence="11" type="primary">lepB</name>
    <name evidence="11" type="ORF">CQW49_13440</name>
</gene>
<evidence type="ECO:0000256" key="9">
    <source>
        <dbReference type="RuleBase" id="RU362042"/>
    </source>
</evidence>
<evidence type="ECO:0000256" key="5">
    <source>
        <dbReference type="ARBA" id="ARBA00022670"/>
    </source>
</evidence>
<dbReference type="GO" id="GO:0009003">
    <property type="term" value="F:signal peptidase activity"/>
    <property type="evidence" value="ECO:0007669"/>
    <property type="project" value="UniProtKB-EC"/>
</dbReference>
<dbReference type="InterPro" id="IPR019533">
    <property type="entry name" value="Peptidase_S26"/>
</dbReference>
<dbReference type="InterPro" id="IPR019756">
    <property type="entry name" value="Pept_S26A_signal_pept_1_Ser-AS"/>
</dbReference>
<evidence type="ECO:0000256" key="2">
    <source>
        <dbReference type="ARBA" id="ARBA00009370"/>
    </source>
</evidence>
<dbReference type="PANTHER" id="PTHR43390">
    <property type="entry name" value="SIGNAL PEPTIDASE I"/>
    <property type="match status" value="1"/>
</dbReference>
<evidence type="ECO:0000313" key="12">
    <source>
        <dbReference type="Proteomes" id="UP000230709"/>
    </source>
</evidence>
<dbReference type="PRINTS" id="PR00727">
    <property type="entry name" value="LEADERPTASE"/>
</dbReference>
<comment type="similarity">
    <text evidence="2 9">Belongs to the peptidase S26 family.</text>
</comment>
<evidence type="ECO:0000256" key="3">
    <source>
        <dbReference type="ARBA" id="ARBA00013208"/>
    </source>
</evidence>
<keyword evidence="5 8" id="KW-0645">Protease</keyword>
<comment type="subcellular location">
    <subcellularLocation>
        <location evidence="9">Membrane</location>
        <topology evidence="9">Single-pass type II membrane protein</topology>
    </subcellularLocation>
</comment>
<evidence type="ECO:0000313" key="11">
    <source>
        <dbReference type="EMBL" id="ATQ68770.1"/>
    </source>
</evidence>
<dbReference type="InterPro" id="IPR036286">
    <property type="entry name" value="LexA/Signal_pep-like_sf"/>
</dbReference>
<comment type="catalytic activity">
    <reaction evidence="1 8">
        <text>Cleavage of hydrophobic, N-terminal signal or leader sequences from secreted and periplasmic proteins.</text>
        <dbReference type="EC" id="3.4.21.89"/>
    </reaction>
</comment>
<accession>A0A2D2D1B6</accession>
<feature type="active site" evidence="7">
    <location>
        <position position="47"/>
    </location>
</feature>
<dbReference type="Gene3D" id="2.10.109.10">
    <property type="entry name" value="Umud Fragment, subunit A"/>
    <property type="match status" value="1"/>
</dbReference>
<dbReference type="Proteomes" id="UP000230709">
    <property type="component" value="Chromosome"/>
</dbReference>
<sequence length="263" mass="29907">MTRNVSVAERRDEGGLLETIKVIVQALIIALVIRTLLFQPFNIPSGSMIPTLLIGDYVFVSKYAYGYSNFSLPSVPVVDWRLDLVSGRVMGSEPKRGDVVVFKLPRDNETDYIKRVIGLPGDRIQMIDGRLYINGEIVPREPKAKERQEGRDGREVEVPTYTETLPGGVVHTIIEIEGDHGYKDNTELFVVPPNHYFMMGDNRDNSTDSRFAADEGGVGYVPFENLVGRAEIIFFSVHKDEYALAFWRWPWSVRWSRLFQPAH</sequence>
<proteinExistence type="inferred from homology"/>
<dbReference type="NCBIfam" id="TIGR02227">
    <property type="entry name" value="sigpep_I_bact"/>
    <property type="match status" value="1"/>
</dbReference>
<feature type="domain" description="Peptidase S26" evidence="10">
    <location>
        <begin position="17"/>
        <end position="235"/>
    </location>
</feature>
<keyword evidence="6 8" id="KW-0378">Hydrolase</keyword>
<reference evidence="12" key="1">
    <citation type="submission" date="2017-10" db="EMBL/GenBank/DDBJ databases">
        <title>Completed PacBio SMRT sequence of Methylosinus trichosporium OB3b reveals presence of a third large plasmid.</title>
        <authorList>
            <person name="Charles T.C."/>
            <person name="Lynch M.D.J."/>
            <person name="Heil J.R."/>
            <person name="Cheng J."/>
        </authorList>
    </citation>
    <scope>NUCLEOTIDE SEQUENCE [LARGE SCALE GENOMIC DNA]</scope>
    <source>
        <strain evidence="12">OB3b</strain>
    </source>
</reference>
<dbReference type="PROSITE" id="PS00501">
    <property type="entry name" value="SPASE_I_1"/>
    <property type="match status" value="1"/>
</dbReference>
<dbReference type="EC" id="3.4.21.89" evidence="3 8"/>
<evidence type="ECO:0000256" key="7">
    <source>
        <dbReference type="PIRSR" id="PIRSR600223-1"/>
    </source>
</evidence>
<dbReference type="EMBL" id="CP023737">
    <property type="protein sequence ID" value="ATQ68770.1"/>
    <property type="molecule type" value="Genomic_DNA"/>
</dbReference>
<dbReference type="GO" id="GO:0004252">
    <property type="term" value="F:serine-type endopeptidase activity"/>
    <property type="evidence" value="ECO:0007669"/>
    <property type="project" value="InterPro"/>
</dbReference>
<keyword evidence="12" id="KW-1185">Reference proteome</keyword>
<dbReference type="GO" id="GO:0006465">
    <property type="term" value="P:signal peptide processing"/>
    <property type="evidence" value="ECO:0007669"/>
    <property type="project" value="InterPro"/>
</dbReference>
<dbReference type="GO" id="GO:0016020">
    <property type="term" value="C:membrane"/>
    <property type="evidence" value="ECO:0007669"/>
    <property type="project" value="UniProtKB-SubCell"/>
</dbReference>
<dbReference type="PROSITE" id="PS00760">
    <property type="entry name" value="SPASE_I_2"/>
    <property type="match status" value="1"/>
</dbReference>
<dbReference type="RefSeq" id="WP_003608975.1">
    <property type="nucleotide sequence ID" value="NZ_ADVE02000001.1"/>
</dbReference>
<dbReference type="PANTHER" id="PTHR43390:SF1">
    <property type="entry name" value="CHLOROPLAST PROCESSING PEPTIDASE"/>
    <property type="match status" value="1"/>
</dbReference>
<dbReference type="PROSITE" id="PS00761">
    <property type="entry name" value="SPASE_I_3"/>
    <property type="match status" value="1"/>
</dbReference>
<feature type="active site" evidence="7">
    <location>
        <position position="114"/>
    </location>
</feature>
<dbReference type="KEGG" id="mtw:CQW49_13440"/>
<dbReference type="InterPro" id="IPR000223">
    <property type="entry name" value="Pept_S26A_signal_pept_1"/>
</dbReference>
<evidence type="ECO:0000256" key="1">
    <source>
        <dbReference type="ARBA" id="ARBA00000677"/>
    </source>
</evidence>
<dbReference type="InterPro" id="IPR019757">
    <property type="entry name" value="Pept_S26A_signal_pept_1_Lys-AS"/>
</dbReference>
<dbReference type="SUPFAM" id="SSF51306">
    <property type="entry name" value="LexA/Signal peptidase"/>
    <property type="match status" value="1"/>
</dbReference>
<evidence type="ECO:0000256" key="4">
    <source>
        <dbReference type="ARBA" id="ARBA00019232"/>
    </source>
</evidence>
<protein>
    <recommendedName>
        <fullName evidence="4 8">Signal peptidase I</fullName>
        <ecNumber evidence="3 8">3.4.21.89</ecNumber>
    </recommendedName>
</protein>
<organism evidence="11 12">
    <name type="scientific">Methylosinus trichosporium (strain ATCC 35070 / NCIMB 11131 / UNIQEM 75 / OB3b)</name>
    <dbReference type="NCBI Taxonomy" id="595536"/>
    <lineage>
        <taxon>Bacteria</taxon>
        <taxon>Pseudomonadati</taxon>
        <taxon>Pseudomonadota</taxon>
        <taxon>Alphaproteobacteria</taxon>
        <taxon>Hyphomicrobiales</taxon>
        <taxon>Methylocystaceae</taxon>
        <taxon>Methylosinus</taxon>
    </lineage>
</organism>
<dbReference type="InterPro" id="IPR019758">
    <property type="entry name" value="Pept_S26A_signal_pept_1_CS"/>
</dbReference>
<dbReference type="STRING" id="595536.GCA_000178815_02475"/>
<evidence type="ECO:0000259" key="10">
    <source>
        <dbReference type="Pfam" id="PF10502"/>
    </source>
</evidence>
<dbReference type="Pfam" id="PF10502">
    <property type="entry name" value="Peptidase_S26"/>
    <property type="match status" value="1"/>
</dbReference>
<name>A0A2D2D1B6_METT3</name>
<evidence type="ECO:0000256" key="6">
    <source>
        <dbReference type="ARBA" id="ARBA00022801"/>
    </source>
</evidence>
<dbReference type="CDD" id="cd06530">
    <property type="entry name" value="S26_SPase_I"/>
    <property type="match status" value="1"/>
</dbReference>